<protein>
    <submittedName>
        <fullName evidence="2">2927_t:CDS:1</fullName>
    </submittedName>
</protein>
<organism evidence="2 3">
    <name type="scientific">Funneliformis mosseae</name>
    <name type="common">Endomycorrhizal fungus</name>
    <name type="synonym">Glomus mosseae</name>
    <dbReference type="NCBI Taxonomy" id="27381"/>
    <lineage>
        <taxon>Eukaryota</taxon>
        <taxon>Fungi</taxon>
        <taxon>Fungi incertae sedis</taxon>
        <taxon>Mucoromycota</taxon>
        <taxon>Glomeromycotina</taxon>
        <taxon>Glomeromycetes</taxon>
        <taxon>Glomerales</taxon>
        <taxon>Glomeraceae</taxon>
        <taxon>Funneliformis</taxon>
    </lineage>
</organism>
<proteinExistence type="predicted"/>
<name>A0A9N9HY18_FUNMO</name>
<feature type="non-terminal residue" evidence="2">
    <location>
        <position position="1"/>
    </location>
</feature>
<dbReference type="EMBL" id="CAJVPP010010715">
    <property type="protein sequence ID" value="CAG8711500.1"/>
    <property type="molecule type" value="Genomic_DNA"/>
</dbReference>
<dbReference type="Proteomes" id="UP000789375">
    <property type="component" value="Unassembled WGS sequence"/>
</dbReference>
<sequence length="100" mass="11636">MKSSQSILLSVLDLTLVVDSTLQYEEVSHICSLLREDFLTANEKELEDEYNKYKDFFVKYHHKNSTATTNCYKEYLQTIGKQEVVGMLLVEVELDHSRAK</sequence>
<dbReference type="AlphaFoldDB" id="A0A9N9HY18"/>
<feature type="signal peptide" evidence="1">
    <location>
        <begin position="1"/>
        <end position="23"/>
    </location>
</feature>
<reference evidence="2" key="1">
    <citation type="submission" date="2021-06" db="EMBL/GenBank/DDBJ databases">
        <authorList>
            <person name="Kallberg Y."/>
            <person name="Tangrot J."/>
            <person name="Rosling A."/>
        </authorList>
    </citation>
    <scope>NUCLEOTIDE SEQUENCE</scope>
    <source>
        <strain evidence="2">87-6 pot B 2015</strain>
    </source>
</reference>
<evidence type="ECO:0000313" key="2">
    <source>
        <dbReference type="EMBL" id="CAG8711500.1"/>
    </source>
</evidence>
<keyword evidence="3" id="KW-1185">Reference proteome</keyword>
<keyword evidence="1" id="KW-0732">Signal</keyword>
<comment type="caution">
    <text evidence="2">The sequence shown here is derived from an EMBL/GenBank/DDBJ whole genome shotgun (WGS) entry which is preliminary data.</text>
</comment>
<accession>A0A9N9HY18</accession>
<gene>
    <name evidence="2" type="ORF">FMOSSE_LOCUS14355</name>
</gene>
<feature type="chain" id="PRO_5040386201" evidence="1">
    <location>
        <begin position="24"/>
        <end position="100"/>
    </location>
</feature>
<evidence type="ECO:0000313" key="3">
    <source>
        <dbReference type="Proteomes" id="UP000789375"/>
    </source>
</evidence>
<evidence type="ECO:0000256" key="1">
    <source>
        <dbReference type="SAM" id="SignalP"/>
    </source>
</evidence>